<evidence type="ECO:0000256" key="1">
    <source>
        <dbReference type="SAM" id="Coils"/>
    </source>
</evidence>
<name>A0ABP0IVA8_9DINO</name>
<dbReference type="EMBL" id="CAXAMM010005113">
    <property type="protein sequence ID" value="CAK9006027.1"/>
    <property type="molecule type" value="Genomic_DNA"/>
</dbReference>
<keyword evidence="1" id="KW-0175">Coiled coil</keyword>
<reference evidence="3 4" key="1">
    <citation type="submission" date="2024-02" db="EMBL/GenBank/DDBJ databases">
        <authorList>
            <person name="Chen Y."/>
            <person name="Shah S."/>
            <person name="Dougan E. K."/>
            <person name="Thang M."/>
            <person name="Chan C."/>
        </authorList>
    </citation>
    <scope>NUCLEOTIDE SEQUENCE [LARGE SCALE GENOMIC DNA]</scope>
</reference>
<accession>A0ABP0IVA8</accession>
<dbReference type="CDD" id="cd06503">
    <property type="entry name" value="ATP-synt_Fo_b"/>
    <property type="match status" value="1"/>
</dbReference>
<feature type="compositionally biased region" description="Basic and acidic residues" evidence="2">
    <location>
        <begin position="524"/>
        <end position="538"/>
    </location>
</feature>
<sequence length="981" mass="107634">MAWGSIRADARIDPRADVRILGLPLLCQVGVRGSGHHKLKVGHQYWAAARRWWTLGVRLEQGRAEFGPGNFSLQQRRAVGAVRLPEDLQLSFFALASWEEQLGLLSQEHPELGMAHEQMAALRAEYSRWVAGSLNRSAVVAAARDAPLGRALHVPSGGDLPDTRSLEHVQGLQPGDPLILSPQVVPRAGGEWHRVLTKLVELLRSSTVWFRARQGVALEAELRDGLHQAPFLELGLQVARAAGLPLADVMARSYGAGTLGVECFGQSHRVALLVLSDTLTVRHWKDHQDCSTDAAPRTGWVEQGVPVGTLMLLKPGAWQMLSAQPLGAAGFQKQVLLLLFHLGLGTESPKQRLRRKIFLHEHDAELKKYDTGSFGRSEGASRERKQSAGAARAAHRAATPRPLGPGCMLIPVPAQISEREKQLQEELMQAQEDLRQAEESLKLSEVQNKRLEAAEQSVRQQLEDAVEQRSKAAREAMKQSSAMAEELKRLKEQLEEKERAMRELQQSMGSSEEKKMEALAKRTAEWSEAPDRAVRGGEAEGAGATGGHLERWRKLERDLTERSKYERAELGQLGQPALDPAEATFQFIVTDLSGYSTGRGLLAQDARIMRVETVQPKAGMEELETNMTYVMTVNESFHLTGGSPKTIPLCRHLPFGPFGGKAVFQDLFAWVSDPMQSTYLGESVISKRPCSLWRRRGESGAPGATVLCAAGDVPVELNMSVSSNVTGEVKWFNSSYQFGAVSTRVPEELLETPSSCDLAPPCEPLDPDPVALDAYVFHPNLSAVDYNIEDQNVADLEGEALFICMDRLRFHKMAVDHNYTLISRYSLLVSPAYGQYPLCNGYPDTVPQGPRCVGGDGRLVGREAPFFAGDGESRCSTSSPVGFWLGVPSGGRCSAGQRPSRTAAQGGCTWSLEARRKTIRQTCLFHHNFFELCDADFAERRGFRRSAAALRRAFASDETARGGCADVGGPEVKEVEATVVV</sequence>
<organism evidence="3 4">
    <name type="scientific">Durusdinium trenchii</name>
    <dbReference type="NCBI Taxonomy" id="1381693"/>
    <lineage>
        <taxon>Eukaryota</taxon>
        <taxon>Sar</taxon>
        <taxon>Alveolata</taxon>
        <taxon>Dinophyceae</taxon>
        <taxon>Suessiales</taxon>
        <taxon>Symbiodiniaceae</taxon>
        <taxon>Durusdinium</taxon>
    </lineage>
</organism>
<evidence type="ECO:0000256" key="2">
    <source>
        <dbReference type="SAM" id="MobiDB-lite"/>
    </source>
</evidence>
<gene>
    <name evidence="3" type="ORF">SCF082_LOCUS8843</name>
</gene>
<evidence type="ECO:0000313" key="3">
    <source>
        <dbReference type="EMBL" id="CAK9006027.1"/>
    </source>
</evidence>
<feature type="region of interest" description="Disordered" evidence="2">
    <location>
        <begin position="370"/>
        <end position="406"/>
    </location>
</feature>
<proteinExistence type="predicted"/>
<evidence type="ECO:0000313" key="4">
    <source>
        <dbReference type="Proteomes" id="UP001642464"/>
    </source>
</evidence>
<protein>
    <submittedName>
        <fullName evidence="3">RING-type domain-containing protein</fullName>
    </submittedName>
</protein>
<keyword evidence="4" id="KW-1185">Reference proteome</keyword>
<feature type="region of interest" description="Disordered" evidence="2">
    <location>
        <begin position="524"/>
        <end position="548"/>
    </location>
</feature>
<comment type="caution">
    <text evidence="3">The sequence shown here is derived from an EMBL/GenBank/DDBJ whole genome shotgun (WGS) entry which is preliminary data.</text>
</comment>
<feature type="coiled-coil region" evidence="1">
    <location>
        <begin position="420"/>
        <end position="521"/>
    </location>
</feature>
<dbReference type="Proteomes" id="UP001642464">
    <property type="component" value="Unassembled WGS sequence"/>
</dbReference>